<dbReference type="Gene3D" id="3.40.50.11780">
    <property type="match status" value="2"/>
</dbReference>
<dbReference type="Proteomes" id="UP000033009">
    <property type="component" value="Segment"/>
</dbReference>
<evidence type="ECO:0000256" key="6">
    <source>
        <dbReference type="ARBA" id="ARBA00023009"/>
    </source>
</evidence>
<feature type="domain" description="Tail sheath protein C-terminal" evidence="9">
    <location>
        <begin position="524"/>
        <end position="625"/>
    </location>
</feature>
<organism evidence="10 11">
    <name type="scientific">Synechococcus phage ACG-2014i</name>
    <dbReference type="NCBI Taxonomy" id="1493513"/>
    <lineage>
        <taxon>Viruses</taxon>
        <taxon>Duplodnaviria</taxon>
        <taxon>Heunggongvirae</taxon>
        <taxon>Uroviricota</taxon>
        <taxon>Caudoviricetes</taxon>
        <taxon>Pantevenvirales</taxon>
        <taxon>Kyanoviridae</taxon>
        <taxon>Chalconvirus</taxon>
        <taxon>Chalconvirus acg2014i</taxon>
    </lineage>
</organism>
<evidence type="ECO:0000313" key="11">
    <source>
        <dbReference type="Proteomes" id="UP000033009"/>
    </source>
</evidence>
<protein>
    <submittedName>
        <fullName evidence="10">Tail sheath monomer protein</fullName>
    </submittedName>
</protein>
<feature type="domain" description="Tail sheath protein subtilisin-like" evidence="8">
    <location>
        <begin position="343"/>
        <end position="520"/>
    </location>
</feature>
<keyword evidence="2" id="KW-1162">Viral penetration into host cytoplasm</keyword>
<evidence type="ECO:0000256" key="1">
    <source>
        <dbReference type="ARBA" id="ARBA00008005"/>
    </source>
</evidence>
<dbReference type="PANTHER" id="PTHR35861">
    <property type="match status" value="1"/>
</dbReference>
<dbReference type="PANTHER" id="PTHR35861:SF2">
    <property type="entry name" value="FELS-2 PROPHAGE PROTEIN"/>
    <property type="match status" value="1"/>
</dbReference>
<evidence type="ECO:0000259" key="8">
    <source>
        <dbReference type="Pfam" id="PF04984"/>
    </source>
</evidence>
<dbReference type="KEGG" id="vg:24404950"/>
<evidence type="ECO:0000256" key="3">
    <source>
        <dbReference type="ARBA" id="ARBA00022732"/>
    </source>
</evidence>
<evidence type="ECO:0000259" key="9">
    <source>
        <dbReference type="Pfam" id="PF17482"/>
    </source>
</evidence>
<keyword evidence="7" id="KW-1160">Virus entry into host cell</keyword>
<comment type="similarity">
    <text evidence="1">Belongs to the myoviridae tail sheath protein family.</text>
</comment>
<dbReference type="Pfam" id="PF04984">
    <property type="entry name" value="Phage_sheath_1"/>
    <property type="match status" value="1"/>
</dbReference>
<keyword evidence="5" id="KW-1229">Viral tail sheath protein</keyword>
<keyword evidence="6" id="KW-1171">Viral genome ejection through host cell envelope</keyword>
<dbReference type="GO" id="GO:0099000">
    <property type="term" value="P:symbiont genome ejection through host cell envelope, contractile tail mechanism"/>
    <property type="evidence" value="ECO:0007669"/>
    <property type="project" value="UniProtKB-KW"/>
</dbReference>
<evidence type="ECO:0000256" key="5">
    <source>
        <dbReference type="ARBA" id="ARBA00023003"/>
    </source>
</evidence>
<dbReference type="RefSeq" id="YP_009140892.1">
    <property type="nucleotide sequence ID" value="NC_027132.1"/>
</dbReference>
<gene>
    <name evidence="10" type="ORF">Syn7803US120_103</name>
</gene>
<dbReference type="GO" id="GO:0098027">
    <property type="term" value="C:virus tail, sheath"/>
    <property type="evidence" value="ECO:0007669"/>
    <property type="project" value="UniProtKB-KW"/>
</dbReference>
<evidence type="ECO:0000313" key="10">
    <source>
        <dbReference type="EMBL" id="AIX26824.1"/>
    </source>
</evidence>
<dbReference type="InterPro" id="IPR035089">
    <property type="entry name" value="Phage_sheath_subtilisin"/>
</dbReference>
<dbReference type="EMBL" id="KJ019082">
    <property type="protein sequence ID" value="AIX26824.1"/>
    <property type="molecule type" value="Genomic_DNA"/>
</dbReference>
<keyword evidence="4" id="KW-1242">Viral contractile tail ejection system</keyword>
<sequence length="638" mass="66995">MASQVSPGVVIRESDLSNAVVVGDVAITGAIASSFRKGPVGKITNVSTERELIDTFGAPSEANATDWLVASEFLRYGGRLSVVRAATAVVNATESGTGVLISDKDAFDAGVTSEKFAARDAGADGNNLSVVIVDRGPDYTINKTGHGLAVGGTYTDDAAVAHEVYELNGANSFRIIKGSAAPTPAAGDTAVVYSASDWNARQIGATGLTFKSIAPRPGTSAYAAERFLSYDEVHVAVIDTATNTVLERMTYLSKLTDGKSPEGNSTYWKDYVNQYSGYIYAGVALSASEVTTAGEDPGAAAASYGATAGAPLVLARILPTAGGALSGGTDDYAYTAGEVGAAYDLFLDTEATEVDFVLMGGDAADETDTIAKASSVAAVANSRKDCVAFISPWTGAQIATSGGSALTPAQQLTNTLDFFENIGSSSYVVLDSGVKYTYDRFNDKYRYVGCNGDVAGLCVSTSAVLDDWFSPAGLNRGGLQNVVKLAFNPNKAQRDDLYTNRINPIVSFPGSGPVLFGDKTGLASPSAFDRINVRRLFLNVEKRARALAESVIFEQNDAVTRSNFNSSIASYLSEIQARRGVTDYLVVCDGTNNTPEVIDRNEFVAELYLKPTRSINYVTVTVTATKTGVSFEEVVGRG</sequence>
<keyword evidence="11" id="KW-1185">Reference proteome</keyword>
<dbReference type="InterPro" id="IPR052042">
    <property type="entry name" value="Tail_sheath_structural"/>
</dbReference>
<evidence type="ECO:0000256" key="7">
    <source>
        <dbReference type="ARBA" id="ARBA00023296"/>
    </source>
</evidence>
<keyword evidence="3" id="KW-1227">Viral tail protein</keyword>
<dbReference type="GeneID" id="24404950"/>
<keyword evidence="5" id="KW-0946">Virion</keyword>
<name>A0A0E3FHQ3_9CAUD</name>
<accession>A0A0E3FHQ3</accession>
<proteinExistence type="inferred from homology"/>
<dbReference type="InterPro" id="IPR020287">
    <property type="entry name" value="Tail_sheath_C"/>
</dbReference>
<reference evidence="10 11" key="1">
    <citation type="submission" date="2013-12" db="EMBL/GenBank/DDBJ databases">
        <title>Ecological redundancy of diverse viral populations within a natural community.</title>
        <authorList>
            <person name="Gregory A.C."/>
            <person name="LaButti K."/>
            <person name="Copeland A."/>
            <person name="Woyke T."/>
            <person name="Sullivan M.B."/>
        </authorList>
    </citation>
    <scope>NUCLEOTIDE SEQUENCE [LARGE SCALE GENOMIC DNA]</scope>
    <source>
        <strain evidence="10">Syn7803US120</strain>
    </source>
</reference>
<evidence type="ECO:0000256" key="2">
    <source>
        <dbReference type="ARBA" id="ARBA00022595"/>
    </source>
</evidence>
<evidence type="ECO:0000256" key="4">
    <source>
        <dbReference type="ARBA" id="ARBA00022766"/>
    </source>
</evidence>
<dbReference type="Pfam" id="PF17482">
    <property type="entry name" value="Phage_sheath_1C"/>
    <property type="match status" value="1"/>
</dbReference>